<evidence type="ECO:0000313" key="3">
    <source>
        <dbReference type="Proteomes" id="UP001558613"/>
    </source>
</evidence>
<gene>
    <name evidence="2" type="ORF">QQF64_033804</name>
</gene>
<name>A0ABR3MUY9_9TELE</name>
<reference evidence="2 3" key="1">
    <citation type="submission" date="2023-09" db="EMBL/GenBank/DDBJ databases">
        <authorList>
            <person name="Wang M."/>
        </authorList>
    </citation>
    <scope>NUCLEOTIDE SEQUENCE [LARGE SCALE GENOMIC DNA]</scope>
    <source>
        <strain evidence="2">GT-2023</strain>
        <tissue evidence="2">Liver</tissue>
    </source>
</reference>
<sequence>MVEGTELGNAGEAAKENEGNKKTNQEIEEDGQEAAMDEGIWTPLDISQGALEEMEEQHAKGNEEEKKEKTEGKKEGEKMDFRMDRRETIRRWIIKVIPNIEAAKKKRLEKKKEQSKETTLWENRFQVLMEEEEEGE</sequence>
<protein>
    <submittedName>
        <fullName evidence="2">Uncharacterized protein</fullName>
    </submittedName>
</protein>
<comment type="caution">
    <text evidence="2">The sequence shown here is derived from an EMBL/GenBank/DDBJ whole genome shotgun (WGS) entry which is preliminary data.</text>
</comment>
<proteinExistence type="predicted"/>
<dbReference type="Proteomes" id="UP001558613">
    <property type="component" value="Unassembled WGS sequence"/>
</dbReference>
<feature type="compositionally biased region" description="Basic and acidic residues" evidence="1">
    <location>
        <begin position="56"/>
        <end position="82"/>
    </location>
</feature>
<feature type="compositionally biased region" description="Basic and acidic residues" evidence="1">
    <location>
        <begin position="13"/>
        <end position="25"/>
    </location>
</feature>
<dbReference type="EMBL" id="JAYMGO010000009">
    <property type="protein sequence ID" value="KAL1268441.1"/>
    <property type="molecule type" value="Genomic_DNA"/>
</dbReference>
<evidence type="ECO:0000256" key="1">
    <source>
        <dbReference type="SAM" id="MobiDB-lite"/>
    </source>
</evidence>
<feature type="compositionally biased region" description="Acidic residues" evidence="1">
    <location>
        <begin position="26"/>
        <end position="36"/>
    </location>
</feature>
<keyword evidence="3" id="KW-1185">Reference proteome</keyword>
<evidence type="ECO:0000313" key="2">
    <source>
        <dbReference type="EMBL" id="KAL1268441.1"/>
    </source>
</evidence>
<feature type="region of interest" description="Disordered" evidence="1">
    <location>
        <begin position="1"/>
        <end position="82"/>
    </location>
</feature>
<accession>A0ABR3MUY9</accession>
<organism evidence="2 3">
    <name type="scientific">Cirrhinus molitorella</name>
    <name type="common">mud carp</name>
    <dbReference type="NCBI Taxonomy" id="172907"/>
    <lineage>
        <taxon>Eukaryota</taxon>
        <taxon>Metazoa</taxon>
        <taxon>Chordata</taxon>
        <taxon>Craniata</taxon>
        <taxon>Vertebrata</taxon>
        <taxon>Euteleostomi</taxon>
        <taxon>Actinopterygii</taxon>
        <taxon>Neopterygii</taxon>
        <taxon>Teleostei</taxon>
        <taxon>Ostariophysi</taxon>
        <taxon>Cypriniformes</taxon>
        <taxon>Cyprinidae</taxon>
        <taxon>Labeoninae</taxon>
        <taxon>Labeonini</taxon>
        <taxon>Cirrhinus</taxon>
    </lineage>
</organism>